<evidence type="ECO:0000313" key="5">
    <source>
        <dbReference type="Proteomes" id="UP001470230"/>
    </source>
</evidence>
<evidence type="ECO:0000256" key="1">
    <source>
        <dbReference type="ARBA" id="ARBA00001936"/>
    </source>
</evidence>
<organism evidence="4 5">
    <name type="scientific">Tritrichomonas musculus</name>
    <dbReference type="NCBI Taxonomy" id="1915356"/>
    <lineage>
        <taxon>Eukaryota</taxon>
        <taxon>Metamonada</taxon>
        <taxon>Parabasalia</taxon>
        <taxon>Tritrichomonadida</taxon>
        <taxon>Tritrichomonadidae</taxon>
        <taxon>Tritrichomonas</taxon>
    </lineage>
</organism>
<reference evidence="4 5" key="1">
    <citation type="submission" date="2024-04" db="EMBL/GenBank/DDBJ databases">
        <title>Tritrichomonas musculus Genome.</title>
        <authorList>
            <person name="Alves-Ferreira E."/>
            <person name="Grigg M."/>
            <person name="Lorenzi H."/>
            <person name="Galac M."/>
        </authorList>
    </citation>
    <scope>NUCLEOTIDE SEQUENCE [LARGE SCALE GENOMIC DNA]</scope>
    <source>
        <strain evidence="4 5">EAF2021</strain>
    </source>
</reference>
<name>A0ABR2H610_9EUKA</name>
<dbReference type="PANTHER" id="PTHR45668:SF5">
    <property type="entry name" value="SERINE_THREONINE-PROTEIN PHOSPHATASE 5"/>
    <property type="match status" value="1"/>
</dbReference>
<dbReference type="SUPFAM" id="SSF56300">
    <property type="entry name" value="Metallo-dependent phosphatases"/>
    <property type="match status" value="1"/>
</dbReference>
<keyword evidence="3" id="KW-0464">Manganese</keyword>
<comment type="cofactor">
    <cofactor evidence="1">
        <name>Mn(2+)</name>
        <dbReference type="ChEBI" id="CHEBI:29035"/>
    </cofactor>
</comment>
<dbReference type="InterPro" id="IPR029052">
    <property type="entry name" value="Metallo-depent_PP-like"/>
</dbReference>
<evidence type="ECO:0000256" key="2">
    <source>
        <dbReference type="ARBA" id="ARBA00022723"/>
    </source>
</evidence>
<protein>
    <submittedName>
        <fullName evidence="4">Uncharacterized protein</fullName>
    </submittedName>
</protein>
<evidence type="ECO:0000313" key="4">
    <source>
        <dbReference type="EMBL" id="KAK8841654.1"/>
    </source>
</evidence>
<keyword evidence="5" id="KW-1185">Reference proteome</keyword>
<dbReference type="Gene3D" id="3.60.21.10">
    <property type="match status" value="1"/>
</dbReference>
<evidence type="ECO:0000256" key="3">
    <source>
        <dbReference type="ARBA" id="ARBA00023211"/>
    </source>
</evidence>
<comment type="caution">
    <text evidence="4">The sequence shown here is derived from an EMBL/GenBank/DDBJ whole genome shotgun (WGS) entry which is preliminary data.</text>
</comment>
<dbReference type="PANTHER" id="PTHR45668">
    <property type="entry name" value="SERINE/THREONINE-PROTEIN PHOSPHATASE 5-RELATED"/>
    <property type="match status" value="1"/>
</dbReference>
<sequence>MTNLLVRGHECVDEGIEKLFNDKCITVFSASSYFPEMSNSSGILRIYKENDKAESVFFPPLKRFEKADTSYFKDQSFAQKKINRSSLPQISSFKKDLFQSIEQNIPLSFDIFHFL</sequence>
<accession>A0ABR2H610</accession>
<dbReference type="InterPro" id="IPR051134">
    <property type="entry name" value="PPP_phosphatase"/>
</dbReference>
<keyword evidence="2" id="KW-0479">Metal-binding</keyword>
<gene>
    <name evidence="4" type="ORF">M9Y10_026594</name>
</gene>
<proteinExistence type="predicted"/>
<dbReference type="Proteomes" id="UP001470230">
    <property type="component" value="Unassembled WGS sequence"/>
</dbReference>
<dbReference type="EMBL" id="JAPFFF010000040">
    <property type="protein sequence ID" value="KAK8841654.1"/>
    <property type="molecule type" value="Genomic_DNA"/>
</dbReference>